<gene>
    <name evidence="1" type="ORF">MM415B01237_0003</name>
</gene>
<dbReference type="AlphaFoldDB" id="A0A6M3IRM1"/>
<reference evidence="1" key="1">
    <citation type="submission" date="2020-03" db="EMBL/GenBank/DDBJ databases">
        <title>The deep terrestrial virosphere.</title>
        <authorList>
            <person name="Holmfeldt K."/>
            <person name="Nilsson E."/>
            <person name="Simone D."/>
            <person name="Lopez-Fernandez M."/>
            <person name="Wu X."/>
            <person name="de Brujin I."/>
            <person name="Lundin D."/>
            <person name="Andersson A."/>
            <person name="Bertilsson S."/>
            <person name="Dopson M."/>
        </authorList>
    </citation>
    <scope>NUCLEOTIDE SEQUENCE</scope>
    <source>
        <strain evidence="1">MM415B01237</strain>
    </source>
</reference>
<sequence>MKKINLDLQFKTLDDKTIVISENKINKPLTLKFVLLNILGTYQAADGVESITVYDVGIKINRAKESIDLEDVEYELIKKVVNTNKLFVSIVTAQILKEFKKLEENKEG</sequence>
<name>A0A6M3IRM1_9ZZZZ</name>
<evidence type="ECO:0000313" key="1">
    <source>
        <dbReference type="EMBL" id="QJA59727.1"/>
    </source>
</evidence>
<protein>
    <submittedName>
        <fullName evidence="1">Uncharacterized protein</fullName>
    </submittedName>
</protein>
<organism evidence="1">
    <name type="scientific">viral metagenome</name>
    <dbReference type="NCBI Taxonomy" id="1070528"/>
    <lineage>
        <taxon>unclassified sequences</taxon>
        <taxon>metagenomes</taxon>
        <taxon>organismal metagenomes</taxon>
    </lineage>
</organism>
<accession>A0A6M3IRM1</accession>
<dbReference type="EMBL" id="MT141382">
    <property type="protein sequence ID" value="QJA59727.1"/>
    <property type="molecule type" value="Genomic_DNA"/>
</dbReference>
<proteinExistence type="predicted"/>